<name>A0ACA9PVL5_9GLOM</name>
<gene>
    <name evidence="1" type="ORF">DHETER_LOCUS13103</name>
</gene>
<organism evidence="1 2">
    <name type="scientific">Dentiscutata heterogama</name>
    <dbReference type="NCBI Taxonomy" id="1316150"/>
    <lineage>
        <taxon>Eukaryota</taxon>
        <taxon>Fungi</taxon>
        <taxon>Fungi incertae sedis</taxon>
        <taxon>Mucoromycota</taxon>
        <taxon>Glomeromycotina</taxon>
        <taxon>Glomeromycetes</taxon>
        <taxon>Diversisporales</taxon>
        <taxon>Gigasporaceae</taxon>
        <taxon>Dentiscutata</taxon>
    </lineage>
</organism>
<keyword evidence="2" id="KW-1185">Reference proteome</keyword>
<proteinExistence type="predicted"/>
<evidence type="ECO:0000313" key="2">
    <source>
        <dbReference type="Proteomes" id="UP000789702"/>
    </source>
</evidence>
<dbReference type="EMBL" id="CAJVPU010034543">
    <property type="protein sequence ID" value="CAG8725543.1"/>
    <property type="molecule type" value="Genomic_DNA"/>
</dbReference>
<accession>A0ACA9PVL5</accession>
<dbReference type="Proteomes" id="UP000789702">
    <property type="component" value="Unassembled WGS sequence"/>
</dbReference>
<protein>
    <submittedName>
        <fullName evidence="1">3558_t:CDS:1</fullName>
    </submittedName>
</protein>
<evidence type="ECO:0000313" key="1">
    <source>
        <dbReference type="EMBL" id="CAG8725543.1"/>
    </source>
</evidence>
<feature type="non-terminal residue" evidence="1">
    <location>
        <position position="1"/>
    </location>
</feature>
<comment type="caution">
    <text evidence="1">The sequence shown here is derived from an EMBL/GenBank/DDBJ whole genome shotgun (WGS) entry which is preliminary data.</text>
</comment>
<feature type="non-terminal residue" evidence="1">
    <location>
        <position position="184"/>
    </location>
</feature>
<sequence length="184" mass="21984">MEDIINLTIGEKNFTISKSIIAKKPDGKEIEIHEINDRNAYIFENFVLPYYEKNILPKYSYQESFTKKEFIDEISFWNINTETLIERCVSTIAIRIGTLIDLLLEDIEKKLIQFINEFDYCFWYNRKKIWSTELSELLSSANGFVFELMEHYGDEICKKIKHILNIDCEVKIKLKIRTERYLDN</sequence>
<reference evidence="1" key="1">
    <citation type="submission" date="2021-06" db="EMBL/GenBank/DDBJ databases">
        <authorList>
            <person name="Kallberg Y."/>
            <person name="Tangrot J."/>
            <person name="Rosling A."/>
        </authorList>
    </citation>
    <scope>NUCLEOTIDE SEQUENCE</scope>
    <source>
        <strain evidence="1">IL203A</strain>
    </source>
</reference>